<accession>A0ABP9W5K5</accession>
<dbReference type="Pfam" id="PF00990">
    <property type="entry name" value="GGDEF"/>
    <property type="match status" value="1"/>
</dbReference>
<dbReference type="InterPro" id="IPR050469">
    <property type="entry name" value="Diguanylate_Cyclase"/>
</dbReference>
<reference evidence="3 4" key="1">
    <citation type="submission" date="2024-02" db="EMBL/GenBank/DDBJ databases">
        <title>Deinococcus carri NBRC 110142.</title>
        <authorList>
            <person name="Ichikawa N."/>
            <person name="Katano-Makiyama Y."/>
            <person name="Hidaka K."/>
        </authorList>
    </citation>
    <scope>NUCLEOTIDE SEQUENCE [LARGE SCALE GENOMIC DNA]</scope>
    <source>
        <strain evidence="3 4">NBRC 110142</strain>
    </source>
</reference>
<dbReference type="PROSITE" id="PS50887">
    <property type="entry name" value="GGDEF"/>
    <property type="match status" value="1"/>
</dbReference>
<dbReference type="InterPro" id="IPR043128">
    <property type="entry name" value="Rev_trsase/Diguanyl_cyclase"/>
</dbReference>
<dbReference type="InterPro" id="IPR000160">
    <property type="entry name" value="GGDEF_dom"/>
</dbReference>
<dbReference type="PANTHER" id="PTHR45138">
    <property type="entry name" value="REGULATORY COMPONENTS OF SENSORY TRANSDUCTION SYSTEM"/>
    <property type="match status" value="1"/>
</dbReference>
<evidence type="ECO:0000313" key="4">
    <source>
        <dbReference type="Proteomes" id="UP001401887"/>
    </source>
</evidence>
<evidence type="ECO:0000259" key="2">
    <source>
        <dbReference type="PROSITE" id="PS50887"/>
    </source>
</evidence>
<feature type="transmembrane region" description="Helical" evidence="1">
    <location>
        <begin position="63"/>
        <end position="86"/>
    </location>
</feature>
<keyword evidence="1" id="KW-0812">Transmembrane</keyword>
<keyword evidence="1" id="KW-0472">Membrane</keyword>
<proteinExistence type="predicted"/>
<dbReference type="PANTHER" id="PTHR45138:SF9">
    <property type="entry name" value="DIGUANYLATE CYCLASE DGCM-RELATED"/>
    <property type="match status" value="1"/>
</dbReference>
<feature type="transmembrane region" description="Helical" evidence="1">
    <location>
        <begin position="151"/>
        <end position="169"/>
    </location>
</feature>
<evidence type="ECO:0000256" key="1">
    <source>
        <dbReference type="SAM" id="Phobius"/>
    </source>
</evidence>
<feature type="domain" description="GGDEF" evidence="2">
    <location>
        <begin position="249"/>
        <end position="377"/>
    </location>
</feature>
<evidence type="ECO:0000313" key="3">
    <source>
        <dbReference type="EMBL" id="GAA5512638.1"/>
    </source>
</evidence>
<feature type="transmembrane region" description="Helical" evidence="1">
    <location>
        <begin position="93"/>
        <end position="115"/>
    </location>
</feature>
<comment type="caution">
    <text evidence="3">The sequence shown here is derived from an EMBL/GenBank/DDBJ whole genome shotgun (WGS) entry which is preliminary data.</text>
</comment>
<dbReference type="SUPFAM" id="SSF55073">
    <property type="entry name" value="Nucleotide cyclase"/>
    <property type="match status" value="1"/>
</dbReference>
<dbReference type="InterPro" id="IPR029787">
    <property type="entry name" value="Nucleotide_cyclase"/>
</dbReference>
<gene>
    <name evidence="3" type="ORF">Dcar01_01356</name>
</gene>
<sequence length="388" mass="40133">MLRCQGMRDPCLPFPDVLPPADAWRGRGLLRKGTNRRESYQTVLPLALLGTLLPLALPGPAPAPVLAVTLLGLAGLLGLVLVLTLVPRCPLRVLDLLLLLGGWALLLGELAFRLFGAATPGAVLSLGNMLPWCLVLLLAPAWLLGERQGRVVSGAALGSLLLLTLLFAAGPMGARGPEGSALLNALLQVQLAGGVALLGQQAAGRRARTAARCGSWSGMADQECDPLTGLPGYPALERVLAGHLPQRPAGLTVAVLALDGLEEAQAERGVAFAQVLRAHVARTLTAATRDEDVVGCLGDGTFAVLMRVPDARSARAACERLRVRVASRPLQGVLPTVSVGVTVWAGHTSGRALLTHAQQALAQARQDGGNRVHLGTEAGVVLAAAPAA</sequence>
<dbReference type="EMBL" id="BAABRP010000003">
    <property type="protein sequence ID" value="GAA5512638.1"/>
    <property type="molecule type" value="Genomic_DNA"/>
</dbReference>
<keyword evidence="4" id="KW-1185">Reference proteome</keyword>
<name>A0ABP9W5K5_9DEIO</name>
<dbReference type="Gene3D" id="3.30.70.270">
    <property type="match status" value="1"/>
</dbReference>
<dbReference type="SMART" id="SM00267">
    <property type="entry name" value="GGDEF"/>
    <property type="match status" value="1"/>
</dbReference>
<feature type="transmembrane region" description="Helical" evidence="1">
    <location>
        <begin position="39"/>
        <end position="57"/>
    </location>
</feature>
<dbReference type="Proteomes" id="UP001401887">
    <property type="component" value="Unassembled WGS sequence"/>
</dbReference>
<protein>
    <recommendedName>
        <fullName evidence="2">GGDEF domain-containing protein</fullName>
    </recommendedName>
</protein>
<organism evidence="3 4">
    <name type="scientific">Deinococcus carri</name>
    <dbReference type="NCBI Taxonomy" id="1211323"/>
    <lineage>
        <taxon>Bacteria</taxon>
        <taxon>Thermotogati</taxon>
        <taxon>Deinococcota</taxon>
        <taxon>Deinococci</taxon>
        <taxon>Deinococcales</taxon>
        <taxon>Deinococcaceae</taxon>
        <taxon>Deinococcus</taxon>
    </lineage>
</organism>
<keyword evidence="1" id="KW-1133">Transmembrane helix</keyword>
<feature type="transmembrane region" description="Helical" evidence="1">
    <location>
        <begin position="121"/>
        <end position="144"/>
    </location>
</feature>